<name>A0ABQ1XI06_9MICC</name>
<evidence type="ECO:0000256" key="1">
    <source>
        <dbReference type="ARBA" id="ARBA00023015"/>
    </source>
</evidence>
<protein>
    <submittedName>
        <fullName evidence="7">TetR family transcriptional regulator</fullName>
    </submittedName>
</protein>
<dbReference type="Proteomes" id="UP000596938">
    <property type="component" value="Unassembled WGS sequence"/>
</dbReference>
<dbReference type="EMBL" id="BMKU01000004">
    <property type="protein sequence ID" value="GGG94041.1"/>
    <property type="molecule type" value="Genomic_DNA"/>
</dbReference>
<dbReference type="PANTHER" id="PTHR30055:SF234">
    <property type="entry name" value="HTH-TYPE TRANSCRIPTIONAL REGULATOR BETI"/>
    <property type="match status" value="1"/>
</dbReference>
<evidence type="ECO:0000313" key="8">
    <source>
        <dbReference type="Proteomes" id="UP000596938"/>
    </source>
</evidence>
<feature type="DNA-binding region" description="H-T-H motif" evidence="4">
    <location>
        <begin position="72"/>
        <end position="91"/>
    </location>
</feature>
<feature type="region of interest" description="Disordered" evidence="5">
    <location>
        <begin position="30"/>
        <end position="49"/>
    </location>
</feature>
<evidence type="ECO:0000256" key="2">
    <source>
        <dbReference type="ARBA" id="ARBA00023125"/>
    </source>
</evidence>
<keyword evidence="2 4" id="KW-0238">DNA-binding</keyword>
<organism evidence="7 8">
    <name type="scientific">Pseudarthrobacter polychromogenes</name>
    <dbReference type="NCBI Taxonomy" id="1676"/>
    <lineage>
        <taxon>Bacteria</taxon>
        <taxon>Bacillati</taxon>
        <taxon>Actinomycetota</taxon>
        <taxon>Actinomycetes</taxon>
        <taxon>Micrococcales</taxon>
        <taxon>Micrococcaceae</taxon>
        <taxon>Pseudarthrobacter</taxon>
    </lineage>
</organism>
<dbReference type="Gene3D" id="1.10.357.10">
    <property type="entry name" value="Tetracycline Repressor, domain 2"/>
    <property type="match status" value="1"/>
</dbReference>
<reference evidence="8" key="1">
    <citation type="journal article" date="2019" name="Int. J. Syst. Evol. Microbiol.">
        <title>The Global Catalogue of Microorganisms (GCM) 10K type strain sequencing project: providing services to taxonomists for standard genome sequencing and annotation.</title>
        <authorList>
            <consortium name="The Broad Institute Genomics Platform"/>
            <consortium name="The Broad Institute Genome Sequencing Center for Infectious Disease"/>
            <person name="Wu L."/>
            <person name="Ma J."/>
        </authorList>
    </citation>
    <scope>NUCLEOTIDE SEQUENCE [LARGE SCALE GENOMIC DNA]</scope>
    <source>
        <strain evidence="8">CGMCC 1.1927</strain>
    </source>
</reference>
<sequence>MFRQYFRSLTADPGAGLGAASVARECKNDAVTSAGPGRPRSQEPSRPGATARDEILDAAAELFTTQGFATTSTRSIADAVGVRQSSLYHHFKTKDDILGDLLEGTVLAGLEFARAVAALPPAEGEAGSRLHAVALYDGTQLCSARWNLGILYHLPEARSGRFARFLADRQELRNLYRELGAALSPAGTAASWQSSPGDLAFRLVESLINLRADGMATPESALQAADAGLILCGLAAELPAIREQGAALIARLG</sequence>
<dbReference type="InterPro" id="IPR001647">
    <property type="entry name" value="HTH_TetR"/>
</dbReference>
<evidence type="ECO:0000256" key="3">
    <source>
        <dbReference type="ARBA" id="ARBA00023163"/>
    </source>
</evidence>
<proteinExistence type="predicted"/>
<dbReference type="SUPFAM" id="SSF46689">
    <property type="entry name" value="Homeodomain-like"/>
    <property type="match status" value="1"/>
</dbReference>
<keyword evidence="3" id="KW-0804">Transcription</keyword>
<comment type="caution">
    <text evidence="7">The sequence shown here is derived from an EMBL/GenBank/DDBJ whole genome shotgun (WGS) entry which is preliminary data.</text>
</comment>
<evidence type="ECO:0000256" key="4">
    <source>
        <dbReference type="PROSITE-ProRule" id="PRU00335"/>
    </source>
</evidence>
<dbReference type="InterPro" id="IPR009057">
    <property type="entry name" value="Homeodomain-like_sf"/>
</dbReference>
<evidence type="ECO:0000256" key="5">
    <source>
        <dbReference type="SAM" id="MobiDB-lite"/>
    </source>
</evidence>
<dbReference type="PROSITE" id="PS50977">
    <property type="entry name" value="HTH_TETR_2"/>
    <property type="match status" value="1"/>
</dbReference>
<dbReference type="PRINTS" id="PR00455">
    <property type="entry name" value="HTHTETR"/>
</dbReference>
<evidence type="ECO:0000259" key="6">
    <source>
        <dbReference type="PROSITE" id="PS50977"/>
    </source>
</evidence>
<feature type="domain" description="HTH tetR-type" evidence="6">
    <location>
        <begin position="49"/>
        <end position="109"/>
    </location>
</feature>
<dbReference type="Pfam" id="PF00440">
    <property type="entry name" value="TetR_N"/>
    <property type="match status" value="1"/>
</dbReference>
<dbReference type="InterPro" id="IPR050109">
    <property type="entry name" value="HTH-type_TetR-like_transc_reg"/>
</dbReference>
<gene>
    <name evidence="7" type="ORF">GCM10011577_16190</name>
</gene>
<dbReference type="PANTHER" id="PTHR30055">
    <property type="entry name" value="HTH-TYPE TRANSCRIPTIONAL REGULATOR RUTR"/>
    <property type="match status" value="1"/>
</dbReference>
<accession>A0ABQ1XI06</accession>
<keyword evidence="8" id="KW-1185">Reference proteome</keyword>
<keyword evidence="1" id="KW-0805">Transcription regulation</keyword>
<evidence type="ECO:0000313" key="7">
    <source>
        <dbReference type="EMBL" id="GGG94041.1"/>
    </source>
</evidence>